<dbReference type="AlphaFoldDB" id="H3D509"/>
<comment type="function">
    <text evidence="8 9">TFIIF is a general transcription initiation factor that binds to RNA polymerase II and helps to recruit it to the initiation complex in collaboration with TFIIB. It promotes transcription elongation.</text>
</comment>
<feature type="compositionally biased region" description="Acidic residues" evidence="10">
    <location>
        <begin position="240"/>
        <end position="270"/>
    </location>
</feature>
<dbReference type="Proteomes" id="UP000007303">
    <property type="component" value="Unassembled WGS sequence"/>
</dbReference>
<dbReference type="SUPFAM" id="SSF50916">
    <property type="entry name" value="Rap30/74 interaction domains"/>
    <property type="match status" value="1"/>
</dbReference>
<dbReference type="CDD" id="cd00240">
    <property type="entry name" value="TFIIFa"/>
    <property type="match status" value="1"/>
</dbReference>
<feature type="compositionally biased region" description="Basic residues" evidence="10">
    <location>
        <begin position="338"/>
        <end position="348"/>
    </location>
</feature>
<keyword evidence="12" id="KW-1185">Reference proteome</keyword>
<feature type="compositionally biased region" description="Acidic residues" evidence="10">
    <location>
        <begin position="321"/>
        <end position="330"/>
    </location>
</feature>
<proteinExistence type="inferred from homology"/>
<keyword evidence="6 9" id="KW-0804">Transcription</keyword>
<name>H3D509_TETNG</name>
<dbReference type="GeneTree" id="ENSGT00440000038032"/>
<feature type="compositionally biased region" description="Low complexity" evidence="10">
    <location>
        <begin position="353"/>
        <end position="366"/>
    </location>
</feature>
<dbReference type="InterPro" id="IPR036390">
    <property type="entry name" value="WH_DNA-bd_sf"/>
</dbReference>
<evidence type="ECO:0000313" key="12">
    <source>
        <dbReference type="Proteomes" id="UP000007303"/>
    </source>
</evidence>
<feature type="compositionally biased region" description="Low complexity" evidence="10">
    <location>
        <begin position="405"/>
        <end position="430"/>
    </location>
</feature>
<evidence type="ECO:0000256" key="1">
    <source>
        <dbReference type="ARBA" id="ARBA00004123"/>
    </source>
</evidence>
<dbReference type="InterPro" id="IPR036388">
    <property type="entry name" value="WH-like_DNA-bd_sf"/>
</dbReference>
<evidence type="ECO:0000256" key="9">
    <source>
        <dbReference type="RuleBase" id="RU366044"/>
    </source>
</evidence>
<dbReference type="GO" id="GO:0003677">
    <property type="term" value="F:DNA binding"/>
    <property type="evidence" value="ECO:0007669"/>
    <property type="project" value="UniProtKB-KW"/>
</dbReference>
<feature type="compositionally biased region" description="Acidic residues" evidence="10">
    <location>
        <begin position="201"/>
        <end position="216"/>
    </location>
</feature>
<dbReference type="PANTHER" id="PTHR13011:SF0">
    <property type="entry name" value="GENERAL TRANSCRIPTION FACTOR IIF SUBUNIT 1"/>
    <property type="match status" value="1"/>
</dbReference>
<dbReference type="Pfam" id="PF05793">
    <property type="entry name" value="TFIIF_alpha"/>
    <property type="match status" value="1"/>
</dbReference>
<keyword evidence="5 9" id="KW-0238">DNA-binding</keyword>
<dbReference type="Ensembl" id="ENSTNIT00000015805.1">
    <property type="protein sequence ID" value="ENSTNIP00000015598.1"/>
    <property type="gene ID" value="ENSTNIG00000012626.1"/>
</dbReference>
<dbReference type="GO" id="GO:0001096">
    <property type="term" value="F:TFIIF-class transcription factor complex binding"/>
    <property type="evidence" value="ECO:0007669"/>
    <property type="project" value="TreeGrafter"/>
</dbReference>
<evidence type="ECO:0000256" key="10">
    <source>
        <dbReference type="SAM" id="MobiDB-lite"/>
    </source>
</evidence>
<dbReference type="OMA" id="VTCGKTM"/>
<feature type="compositionally biased region" description="Polar residues" evidence="10">
    <location>
        <begin position="367"/>
        <end position="376"/>
    </location>
</feature>
<reference evidence="11" key="3">
    <citation type="submission" date="2025-09" db="UniProtKB">
        <authorList>
            <consortium name="Ensembl"/>
        </authorList>
    </citation>
    <scope>IDENTIFICATION</scope>
</reference>
<keyword evidence="3" id="KW-0597">Phosphoprotein</keyword>
<sequence>MTSLGNCGSSVTEYTVRVPKNTSKKYNIMAFNVGDKVNCSTWTQARMERDMSARRIYGEEEVPESGAGSEFGKKQREEARRKKFGIVTREFKAEDQPWILKVNGKGGKSTVRFKGQRKGGVTENASYYIFTQCADGAFEAFPVNSWYNFTPLSKHRTLTAEEAEEEWSRRNKVVNHFSIMLQRRLREENCDLRIHDLEDELEMSSDDSDGSVEEDGENKTKPKKNPGKGKGKKKKRKDDDEALEDSDDGDYEGLEVDYMSDESSSSEEEPEKGKPNKAEDVPKGSDHPRLSTLKPRSFCRNRRAPVQVEKKKKKDSSGESDSSDDSDIEGEATSALFMKKRTPPKRGGGRGSAGSSRTGSRPGTPSIDSAATSNTLRAAASKLEQGKRQMPGTDCPAAKRLKMDPSSQSPGPSGKSTPQPPSGKSTPSSSDVQLTEEAVRRYLIRKPMTTKDLLKKFQTKRTGLSSEQTVNVLAQILKRLNPERKNVNDKMHFYLTE</sequence>
<dbReference type="InterPro" id="IPR011039">
    <property type="entry name" value="TFIIF_interaction"/>
</dbReference>
<dbReference type="InParanoid" id="H3D509"/>
<comment type="subcellular location">
    <subcellularLocation>
        <location evidence="1 9">Nucleus</location>
    </subcellularLocation>
</comment>
<evidence type="ECO:0000313" key="11">
    <source>
        <dbReference type="Ensembl" id="ENSTNIP00000015598.1"/>
    </source>
</evidence>
<accession>H3D509</accession>
<reference evidence="11" key="2">
    <citation type="submission" date="2025-08" db="UniProtKB">
        <authorList>
            <consortium name="Ensembl"/>
        </authorList>
    </citation>
    <scope>IDENTIFICATION</scope>
</reference>
<evidence type="ECO:0000256" key="5">
    <source>
        <dbReference type="ARBA" id="ARBA00023125"/>
    </source>
</evidence>
<dbReference type="GO" id="GO:0005674">
    <property type="term" value="C:transcription factor TFIIF complex"/>
    <property type="evidence" value="ECO:0007669"/>
    <property type="project" value="TreeGrafter"/>
</dbReference>
<dbReference type="FunFam" id="1.10.10.10:FF:000290">
    <property type="entry name" value="General transcription factor IIF subunit 1"/>
    <property type="match status" value="1"/>
</dbReference>
<evidence type="ECO:0000256" key="2">
    <source>
        <dbReference type="ARBA" id="ARBA00005249"/>
    </source>
</evidence>
<evidence type="ECO:0000256" key="6">
    <source>
        <dbReference type="ARBA" id="ARBA00023163"/>
    </source>
</evidence>
<dbReference type="InterPro" id="IPR008851">
    <property type="entry name" value="TFIIF-alpha"/>
</dbReference>
<feature type="region of interest" description="Disordered" evidence="10">
    <location>
        <begin position="201"/>
        <end position="438"/>
    </location>
</feature>
<dbReference type="Gene3D" id="1.10.10.10">
    <property type="entry name" value="Winged helix-like DNA-binding domain superfamily/Winged helix DNA-binding domain"/>
    <property type="match status" value="1"/>
</dbReference>
<comment type="similarity">
    <text evidence="2 9">Belongs to the TFIIF alpha subunit family.</text>
</comment>
<dbReference type="SUPFAM" id="SSF46785">
    <property type="entry name" value="Winged helix' DNA-binding domain"/>
    <property type="match status" value="1"/>
</dbReference>
<evidence type="ECO:0000256" key="8">
    <source>
        <dbReference type="ARBA" id="ARBA00025232"/>
    </source>
</evidence>
<organism evidence="11 12">
    <name type="scientific">Tetraodon nigroviridis</name>
    <name type="common">Spotted green pufferfish</name>
    <name type="synonym">Chelonodon nigroviridis</name>
    <dbReference type="NCBI Taxonomy" id="99883"/>
    <lineage>
        <taxon>Eukaryota</taxon>
        <taxon>Metazoa</taxon>
        <taxon>Chordata</taxon>
        <taxon>Craniata</taxon>
        <taxon>Vertebrata</taxon>
        <taxon>Euteleostomi</taxon>
        <taxon>Actinopterygii</taxon>
        <taxon>Neopterygii</taxon>
        <taxon>Teleostei</taxon>
        <taxon>Neoteleostei</taxon>
        <taxon>Acanthomorphata</taxon>
        <taxon>Eupercaria</taxon>
        <taxon>Tetraodontiformes</taxon>
        <taxon>Tetradontoidea</taxon>
        <taxon>Tetraodontidae</taxon>
        <taxon>Tetraodon</taxon>
    </lineage>
</organism>
<keyword evidence="7 9" id="KW-0539">Nucleus</keyword>
<dbReference type="GO" id="GO:0016251">
    <property type="term" value="F:RNA polymerase II general transcription initiation factor activity"/>
    <property type="evidence" value="ECO:0007669"/>
    <property type="project" value="TreeGrafter"/>
</dbReference>
<feature type="compositionally biased region" description="Basic residues" evidence="10">
    <location>
        <begin position="221"/>
        <end position="236"/>
    </location>
</feature>
<protein>
    <recommendedName>
        <fullName evidence="9">Transcription initiation factor IIF subunit alpha</fullName>
    </recommendedName>
</protein>
<evidence type="ECO:0000256" key="7">
    <source>
        <dbReference type="ARBA" id="ARBA00023242"/>
    </source>
</evidence>
<dbReference type="GO" id="GO:0032968">
    <property type="term" value="P:positive regulation of transcription elongation by RNA polymerase II"/>
    <property type="evidence" value="ECO:0007669"/>
    <property type="project" value="InterPro"/>
</dbReference>
<evidence type="ECO:0000256" key="4">
    <source>
        <dbReference type="ARBA" id="ARBA00023015"/>
    </source>
</evidence>
<dbReference type="PANTHER" id="PTHR13011">
    <property type="entry name" value="TFIIF-ALPHA"/>
    <property type="match status" value="1"/>
</dbReference>
<dbReference type="HOGENOM" id="CLU_027572_2_0_1"/>
<feature type="compositionally biased region" description="Basic and acidic residues" evidence="10">
    <location>
        <begin position="271"/>
        <end position="289"/>
    </location>
</feature>
<evidence type="ECO:0000256" key="3">
    <source>
        <dbReference type="ARBA" id="ARBA00022553"/>
    </source>
</evidence>
<dbReference type="GO" id="GO:0006367">
    <property type="term" value="P:transcription initiation at RNA polymerase II promoter"/>
    <property type="evidence" value="ECO:0007669"/>
    <property type="project" value="InterPro"/>
</dbReference>
<keyword evidence="4 9" id="KW-0805">Transcription regulation</keyword>
<reference evidence="12" key="1">
    <citation type="journal article" date="2004" name="Nature">
        <title>Genome duplication in the teleost fish Tetraodon nigroviridis reveals the early vertebrate proto-karyotype.</title>
        <authorList>
            <person name="Jaillon O."/>
            <person name="Aury J.-M."/>
            <person name="Brunet F."/>
            <person name="Petit J.-L."/>
            <person name="Stange-Thomann N."/>
            <person name="Mauceli E."/>
            <person name="Bouneau L."/>
            <person name="Fischer C."/>
            <person name="Ozouf-Costaz C."/>
            <person name="Bernot A."/>
            <person name="Nicaud S."/>
            <person name="Jaffe D."/>
            <person name="Fisher S."/>
            <person name="Lutfalla G."/>
            <person name="Dossat C."/>
            <person name="Segurens B."/>
            <person name="Dasilva C."/>
            <person name="Salanoubat M."/>
            <person name="Levy M."/>
            <person name="Boudet N."/>
            <person name="Castellano S."/>
            <person name="Anthouard V."/>
            <person name="Jubin C."/>
            <person name="Castelli V."/>
            <person name="Katinka M."/>
            <person name="Vacherie B."/>
            <person name="Biemont C."/>
            <person name="Skalli Z."/>
            <person name="Cattolico L."/>
            <person name="Poulain J."/>
            <person name="De Berardinis V."/>
            <person name="Cruaud C."/>
            <person name="Duprat S."/>
            <person name="Brottier P."/>
            <person name="Coutanceau J.-P."/>
            <person name="Gouzy J."/>
            <person name="Parra G."/>
            <person name="Lardier G."/>
            <person name="Chapple C."/>
            <person name="McKernan K.J."/>
            <person name="McEwan P."/>
            <person name="Bosak S."/>
            <person name="Kellis M."/>
            <person name="Volff J.-N."/>
            <person name="Guigo R."/>
            <person name="Zody M.C."/>
            <person name="Mesirov J."/>
            <person name="Lindblad-Toh K."/>
            <person name="Birren B."/>
            <person name="Nusbaum C."/>
            <person name="Kahn D."/>
            <person name="Robinson-Rechavi M."/>
            <person name="Laudet V."/>
            <person name="Schachter V."/>
            <person name="Quetier F."/>
            <person name="Saurin W."/>
            <person name="Scarpelli C."/>
            <person name="Wincker P."/>
            <person name="Lander E.S."/>
            <person name="Weissenbach J."/>
            <person name="Roest Crollius H."/>
        </authorList>
    </citation>
    <scope>NUCLEOTIDE SEQUENCE [LARGE SCALE GENOMIC DNA]</scope>
</reference>
<dbReference type="STRING" id="99883.ENSTNIP00000015598"/>